<sequence length="124" mass="13761">MAPTSTYGSIGREGYKSYKSLFDLAYFESRDEIQQILTSLGVNQSHPLTLPEYPAVMQVSKDLGLSPRVVLLAYQRLKASDQSDVICGWNDSSGLKCGGMMDEEVTALGVYYQCRLDAAHRTKK</sequence>
<dbReference type="STRING" id="1802281.A3A44_03420"/>
<gene>
    <name evidence="1" type="ORF">A3A44_03420</name>
</gene>
<organism evidence="1 2">
    <name type="scientific">Candidatus Sungbacteria bacterium RIFCSPLOWO2_01_FULL_60_25</name>
    <dbReference type="NCBI Taxonomy" id="1802281"/>
    <lineage>
        <taxon>Bacteria</taxon>
        <taxon>Candidatus Sungiibacteriota</taxon>
    </lineage>
</organism>
<evidence type="ECO:0000313" key="2">
    <source>
        <dbReference type="Proteomes" id="UP000178977"/>
    </source>
</evidence>
<protein>
    <submittedName>
        <fullName evidence="1">Uncharacterized protein</fullName>
    </submittedName>
</protein>
<dbReference type="AlphaFoldDB" id="A0A1G2LCG4"/>
<accession>A0A1G2LCG4</accession>
<proteinExistence type="predicted"/>
<name>A0A1G2LCG4_9BACT</name>
<comment type="caution">
    <text evidence="1">The sequence shown here is derived from an EMBL/GenBank/DDBJ whole genome shotgun (WGS) entry which is preliminary data.</text>
</comment>
<dbReference type="EMBL" id="MHQT01000027">
    <property type="protein sequence ID" value="OHA09326.1"/>
    <property type="molecule type" value="Genomic_DNA"/>
</dbReference>
<evidence type="ECO:0000313" key="1">
    <source>
        <dbReference type="EMBL" id="OHA09326.1"/>
    </source>
</evidence>
<dbReference type="Proteomes" id="UP000178977">
    <property type="component" value="Unassembled WGS sequence"/>
</dbReference>
<reference evidence="1 2" key="1">
    <citation type="journal article" date="2016" name="Nat. Commun.">
        <title>Thousands of microbial genomes shed light on interconnected biogeochemical processes in an aquifer system.</title>
        <authorList>
            <person name="Anantharaman K."/>
            <person name="Brown C.T."/>
            <person name="Hug L.A."/>
            <person name="Sharon I."/>
            <person name="Castelle C.J."/>
            <person name="Probst A.J."/>
            <person name="Thomas B.C."/>
            <person name="Singh A."/>
            <person name="Wilkins M.J."/>
            <person name="Karaoz U."/>
            <person name="Brodie E.L."/>
            <person name="Williams K.H."/>
            <person name="Hubbard S.S."/>
            <person name="Banfield J.F."/>
        </authorList>
    </citation>
    <scope>NUCLEOTIDE SEQUENCE [LARGE SCALE GENOMIC DNA]</scope>
</reference>